<organism evidence="2 3">
    <name type="scientific">Aerococcus sanguinicola</name>
    <dbReference type="NCBI Taxonomy" id="119206"/>
    <lineage>
        <taxon>Bacteria</taxon>
        <taxon>Bacillati</taxon>
        <taxon>Bacillota</taxon>
        <taxon>Bacilli</taxon>
        <taxon>Lactobacillales</taxon>
        <taxon>Aerococcaceae</taxon>
        <taxon>Aerococcus</taxon>
    </lineage>
</organism>
<evidence type="ECO:0000313" key="3">
    <source>
        <dbReference type="Proteomes" id="UP000234239"/>
    </source>
</evidence>
<sequence length="262" mass="29222">MIKIIQTEFKKLKRFHILLIGLIGMAFPSVLAVFTQSVATTGTNPYFDFQALFDSSIWNSVTIFMPIVFTLIGGYIINREYTDDTLKNIFPIPISFKKLVGGKLLTMAILSLLLGIYSFIVTVIIGKISGLEGLNTSIISKNLFQFIGITICVYISVLPIMAFTSRKEGMYLGGVILSFILGYSAMFIKSPLIRSIYPMLSGFSVVGFDTSTFMNTTEPTNVGLSFLTLVMCMVISVVIIARLNPQKKEHIEKEKKELFSRK</sequence>
<dbReference type="OrthoDB" id="4336274at2"/>
<dbReference type="Pfam" id="PF12730">
    <property type="entry name" value="ABC2_membrane_4"/>
    <property type="match status" value="1"/>
</dbReference>
<comment type="caution">
    <text evidence="2">The sequence shown here is derived from an EMBL/GenBank/DDBJ whole genome shotgun (WGS) entry which is preliminary data.</text>
</comment>
<name>A0A2I1MLJ6_9LACT</name>
<accession>A0A2I1MLJ6</accession>
<reference evidence="2 3" key="1">
    <citation type="submission" date="2017-12" db="EMBL/GenBank/DDBJ databases">
        <title>Phylogenetic diversity of female urinary microbiome.</title>
        <authorList>
            <person name="Thomas-White K."/>
            <person name="Wolfe A.J."/>
        </authorList>
    </citation>
    <scope>NUCLEOTIDE SEQUENCE [LARGE SCALE GENOMIC DNA]</scope>
    <source>
        <strain evidence="2 3">UMB0139</strain>
    </source>
</reference>
<keyword evidence="1" id="KW-1133">Transmembrane helix</keyword>
<feature type="transmembrane region" description="Helical" evidence="1">
    <location>
        <begin position="104"/>
        <end position="128"/>
    </location>
</feature>
<protein>
    <submittedName>
        <fullName evidence="2">ABC transporter permease</fullName>
    </submittedName>
</protein>
<evidence type="ECO:0000256" key="1">
    <source>
        <dbReference type="SAM" id="Phobius"/>
    </source>
</evidence>
<proteinExistence type="predicted"/>
<feature type="transmembrane region" description="Helical" evidence="1">
    <location>
        <begin position="170"/>
        <end position="188"/>
    </location>
</feature>
<evidence type="ECO:0000313" key="2">
    <source>
        <dbReference type="EMBL" id="PKZ21016.1"/>
    </source>
</evidence>
<feature type="transmembrane region" description="Helical" evidence="1">
    <location>
        <begin position="143"/>
        <end position="163"/>
    </location>
</feature>
<gene>
    <name evidence="2" type="ORF">CYJ28_08445</name>
</gene>
<feature type="transmembrane region" description="Helical" evidence="1">
    <location>
        <begin position="56"/>
        <end position="77"/>
    </location>
</feature>
<keyword evidence="1" id="KW-0472">Membrane</keyword>
<dbReference type="EMBL" id="PKGY01000005">
    <property type="protein sequence ID" value="PKZ21016.1"/>
    <property type="molecule type" value="Genomic_DNA"/>
</dbReference>
<dbReference type="RefSeq" id="WP_101603824.1">
    <property type="nucleotide sequence ID" value="NZ_PKGY01000005.1"/>
</dbReference>
<dbReference type="Proteomes" id="UP000234239">
    <property type="component" value="Unassembled WGS sequence"/>
</dbReference>
<feature type="transmembrane region" description="Helical" evidence="1">
    <location>
        <begin position="222"/>
        <end position="243"/>
    </location>
</feature>
<dbReference type="AlphaFoldDB" id="A0A2I1MLJ6"/>
<keyword evidence="1" id="KW-0812">Transmembrane</keyword>